<organism evidence="7 8">
    <name type="scientific">Ancylostoma ceylanicum</name>
    <dbReference type="NCBI Taxonomy" id="53326"/>
    <lineage>
        <taxon>Eukaryota</taxon>
        <taxon>Metazoa</taxon>
        <taxon>Ecdysozoa</taxon>
        <taxon>Nematoda</taxon>
        <taxon>Chromadorea</taxon>
        <taxon>Rhabditida</taxon>
        <taxon>Rhabditina</taxon>
        <taxon>Rhabditomorpha</taxon>
        <taxon>Strongyloidea</taxon>
        <taxon>Ancylostomatidae</taxon>
        <taxon>Ancylostomatinae</taxon>
        <taxon>Ancylostoma</taxon>
    </lineage>
</organism>
<evidence type="ECO:0000256" key="3">
    <source>
        <dbReference type="ARBA" id="ARBA00022989"/>
    </source>
</evidence>
<sequence>MYKNMLAIIFQETIMLAIIHLYIVTIVIILFNCVGLFGNSNVVIAVFRAPTLRTKAGYLMAVLCILQSICLLCELANLRLYWREDLFHIAMVVRARTVMLYSFCFCFLSVYMFVIIAQSLMYFVIVVDMLIAVALPLRHRLWSTSLYVIFMCMGPVLVAAVALIASYYYRTVEVEEAKPQTGC</sequence>
<evidence type="ECO:0000256" key="4">
    <source>
        <dbReference type="ARBA" id="ARBA00023136"/>
    </source>
</evidence>
<dbReference type="OrthoDB" id="2526284at2759"/>
<evidence type="ECO:0000256" key="2">
    <source>
        <dbReference type="ARBA" id="ARBA00022692"/>
    </source>
</evidence>
<dbReference type="PANTHER" id="PTHR23360">
    <property type="entry name" value="G-PROTEIN COUPLED RECEPTORS FAMILY 1 PROFILE DOMAIN-CONTAINING PROTEIN-RELATED"/>
    <property type="match status" value="1"/>
</dbReference>
<dbReference type="InterPro" id="IPR017452">
    <property type="entry name" value="GPCR_Rhodpsn_7TM"/>
</dbReference>
<dbReference type="SUPFAM" id="SSF81321">
    <property type="entry name" value="Family A G protein-coupled receptor-like"/>
    <property type="match status" value="1"/>
</dbReference>
<comment type="subcellular location">
    <subcellularLocation>
        <location evidence="1">Membrane</location>
    </subcellularLocation>
</comment>
<evidence type="ECO:0000256" key="5">
    <source>
        <dbReference type="SAM" id="Phobius"/>
    </source>
</evidence>
<dbReference type="AlphaFoldDB" id="A0A016TAV3"/>
<feature type="transmembrane region" description="Helical" evidence="5">
    <location>
        <begin position="98"/>
        <end position="114"/>
    </location>
</feature>
<name>A0A016TAV3_9BILA</name>
<protein>
    <recommendedName>
        <fullName evidence="6">G-protein coupled receptors family 1 profile domain-containing protein</fullName>
    </recommendedName>
</protein>
<feature type="transmembrane region" description="Helical" evidence="5">
    <location>
        <begin position="146"/>
        <end position="169"/>
    </location>
</feature>
<evidence type="ECO:0000256" key="1">
    <source>
        <dbReference type="ARBA" id="ARBA00004370"/>
    </source>
</evidence>
<feature type="transmembrane region" description="Helical" evidence="5">
    <location>
        <begin position="57"/>
        <end position="78"/>
    </location>
</feature>
<keyword evidence="2 5" id="KW-0812">Transmembrane</keyword>
<dbReference type="EMBL" id="JARK01001456">
    <property type="protein sequence ID" value="EYB99764.1"/>
    <property type="molecule type" value="Genomic_DNA"/>
</dbReference>
<dbReference type="Gene3D" id="1.20.1070.10">
    <property type="entry name" value="Rhodopsin 7-helix transmembrane proteins"/>
    <property type="match status" value="1"/>
</dbReference>
<dbReference type="Proteomes" id="UP000024635">
    <property type="component" value="Unassembled WGS sequence"/>
</dbReference>
<dbReference type="GO" id="GO:0004930">
    <property type="term" value="F:G protein-coupled receptor activity"/>
    <property type="evidence" value="ECO:0007669"/>
    <property type="project" value="InterPro"/>
</dbReference>
<dbReference type="InterPro" id="IPR047130">
    <property type="entry name" value="7TM_GPCR_Srsx_nematod"/>
</dbReference>
<evidence type="ECO:0000313" key="7">
    <source>
        <dbReference type="EMBL" id="EYB99764.1"/>
    </source>
</evidence>
<proteinExistence type="predicted"/>
<dbReference type="Pfam" id="PF10320">
    <property type="entry name" value="7TM_GPCR_Srsx"/>
    <property type="match status" value="1"/>
</dbReference>
<accession>A0A016TAV3</accession>
<gene>
    <name evidence="7" type="primary">Acey_s0120.g924</name>
    <name evidence="7" type="ORF">Y032_0120g924</name>
</gene>
<evidence type="ECO:0000259" key="6">
    <source>
        <dbReference type="PROSITE" id="PS50262"/>
    </source>
</evidence>
<feature type="transmembrane region" description="Helical" evidence="5">
    <location>
        <begin position="120"/>
        <end position="137"/>
    </location>
</feature>
<keyword evidence="3 5" id="KW-1133">Transmembrane helix</keyword>
<comment type="caution">
    <text evidence="7">The sequence shown here is derived from an EMBL/GenBank/DDBJ whole genome shotgun (WGS) entry which is preliminary data.</text>
</comment>
<dbReference type="InterPro" id="IPR000276">
    <property type="entry name" value="GPCR_Rhodpsn"/>
</dbReference>
<dbReference type="InterPro" id="IPR019424">
    <property type="entry name" value="7TM_GPCR_Srsx"/>
</dbReference>
<reference evidence="8" key="1">
    <citation type="journal article" date="2015" name="Nat. Genet.">
        <title>The genome and transcriptome of the zoonotic hookworm Ancylostoma ceylanicum identify infection-specific gene families.</title>
        <authorList>
            <person name="Schwarz E.M."/>
            <person name="Hu Y."/>
            <person name="Antoshechkin I."/>
            <person name="Miller M.M."/>
            <person name="Sternberg P.W."/>
            <person name="Aroian R.V."/>
        </authorList>
    </citation>
    <scope>NUCLEOTIDE SEQUENCE</scope>
    <source>
        <strain evidence="8">HY135</strain>
    </source>
</reference>
<keyword evidence="8" id="KW-1185">Reference proteome</keyword>
<evidence type="ECO:0000313" key="8">
    <source>
        <dbReference type="Proteomes" id="UP000024635"/>
    </source>
</evidence>
<dbReference type="GO" id="GO:0016020">
    <property type="term" value="C:membrane"/>
    <property type="evidence" value="ECO:0007669"/>
    <property type="project" value="UniProtKB-SubCell"/>
</dbReference>
<keyword evidence="4 5" id="KW-0472">Membrane</keyword>
<dbReference type="PROSITE" id="PS50262">
    <property type="entry name" value="G_PROTEIN_RECEP_F1_2"/>
    <property type="match status" value="1"/>
</dbReference>
<feature type="domain" description="G-protein coupled receptors family 1 profile" evidence="6">
    <location>
        <begin position="38"/>
        <end position="183"/>
    </location>
</feature>
<dbReference type="SMART" id="SM01381">
    <property type="entry name" value="7TM_GPCR_Srsx"/>
    <property type="match status" value="1"/>
</dbReference>
<feature type="transmembrane region" description="Helical" evidence="5">
    <location>
        <begin position="12"/>
        <end position="37"/>
    </location>
</feature>